<evidence type="ECO:0000256" key="12">
    <source>
        <dbReference type="SAM" id="Phobius"/>
    </source>
</evidence>
<evidence type="ECO:0000256" key="3">
    <source>
        <dbReference type="ARBA" id="ARBA00022448"/>
    </source>
</evidence>
<comment type="similarity">
    <text evidence="2 11">Belongs to the sodium:solute symporter (SSF) (TC 2.A.21) family.</text>
</comment>
<dbReference type="AlphaFoldDB" id="A0A1B6KJU2"/>
<name>A0A1B6KJU2_9HEMI</name>
<feature type="transmembrane region" description="Helical" evidence="12">
    <location>
        <begin position="333"/>
        <end position="361"/>
    </location>
</feature>
<dbReference type="NCBIfam" id="TIGR00813">
    <property type="entry name" value="sss"/>
    <property type="match status" value="1"/>
</dbReference>
<accession>A0A1B6KJU2</accession>
<dbReference type="InterPro" id="IPR038377">
    <property type="entry name" value="Na/Glc_symporter_sf"/>
</dbReference>
<keyword evidence="8" id="KW-0406">Ion transport</keyword>
<keyword evidence="10" id="KW-0739">Sodium transport</keyword>
<keyword evidence="7" id="KW-0915">Sodium</keyword>
<dbReference type="Gene3D" id="1.20.1730.10">
    <property type="entry name" value="Sodium/glucose cotransporter"/>
    <property type="match status" value="1"/>
</dbReference>
<feature type="transmembrane region" description="Helical" evidence="12">
    <location>
        <begin position="157"/>
        <end position="179"/>
    </location>
</feature>
<evidence type="ECO:0000256" key="2">
    <source>
        <dbReference type="ARBA" id="ARBA00006434"/>
    </source>
</evidence>
<reference evidence="13" key="1">
    <citation type="submission" date="2015-11" db="EMBL/GenBank/DDBJ databases">
        <title>De novo transcriptome assembly of four potential Pierce s Disease insect vectors from Arizona vineyards.</title>
        <authorList>
            <person name="Tassone E.E."/>
        </authorList>
    </citation>
    <scope>NUCLEOTIDE SEQUENCE</scope>
</reference>
<evidence type="ECO:0000256" key="4">
    <source>
        <dbReference type="ARBA" id="ARBA00022475"/>
    </source>
</evidence>
<feature type="transmembrane region" description="Helical" evidence="12">
    <location>
        <begin position="237"/>
        <end position="255"/>
    </location>
</feature>
<keyword evidence="5 12" id="KW-0812">Transmembrane</keyword>
<dbReference type="EMBL" id="GEBQ01028250">
    <property type="protein sequence ID" value="JAT11727.1"/>
    <property type="molecule type" value="Transcribed_RNA"/>
</dbReference>
<evidence type="ECO:0000313" key="13">
    <source>
        <dbReference type="EMBL" id="JAT11727.1"/>
    </source>
</evidence>
<feature type="transmembrane region" description="Helical" evidence="12">
    <location>
        <begin position="382"/>
        <end position="401"/>
    </location>
</feature>
<gene>
    <name evidence="13" type="ORF">g.19768</name>
</gene>
<dbReference type="GO" id="GO:0006814">
    <property type="term" value="P:sodium ion transport"/>
    <property type="evidence" value="ECO:0007669"/>
    <property type="project" value="UniProtKB-KW"/>
</dbReference>
<evidence type="ECO:0000256" key="10">
    <source>
        <dbReference type="ARBA" id="ARBA00023201"/>
    </source>
</evidence>
<sequence>VKVNDFKFDWLEYSVVLAMLLLSTLIGVYYAFVNKQRSFKDYMLGGKTMGVLPVTMSLVASCTSALTILGIPTEIYLYGTQYMAINFSIVIFSTITGVFFLPVYFKLELVTVFDYLELRFNKHIKMIAVLLNTILMILYLPVSMYAPAVTFSQVTDLPVNVVAVIISLICVFYTSFGGLKAVMWTDVLQNFFSLFGILFVVVVGCSNLGGVQEVWRINEEGGRLEMFNMDPDPFERHTFWTVCIGLSFMYLNMAVMPSTVQKFLSVPTLKDAKRILIWTALGFFVVFNLIGCLGLILYARYHKCDPVAAGVIKNHSNMLPLYVMEIGKDFPGLAGLFMAGLASAALSSISGWLNAVGGTLYKEIKDVYFPHVNHSEETQSKITKSVVVASGLLCVTLVFMVERLGTLLQLVNTVMGVVAGATVSLYTLGIFFPCVNIKGALAGSVSSFVLSSWIVLNAKFHMMAGDLTFPAKATSIHYCSLSTIDNFNTSSAMLYDYTGIGSPTVADNSVPLIYQMSYNYYVVVGTIVGIVVGLVVSLLTEPPDMSVLSPDMFCPYVHRFLPKKMREAFPDQEKYHLTAEPIYKDPAEFNKQ</sequence>
<evidence type="ECO:0000256" key="1">
    <source>
        <dbReference type="ARBA" id="ARBA00004651"/>
    </source>
</evidence>
<evidence type="ECO:0000256" key="5">
    <source>
        <dbReference type="ARBA" id="ARBA00022692"/>
    </source>
</evidence>
<keyword evidence="6 12" id="KW-1133">Transmembrane helix</keyword>
<evidence type="ECO:0008006" key="14">
    <source>
        <dbReference type="Google" id="ProtNLM"/>
    </source>
</evidence>
<protein>
    <recommendedName>
        <fullName evidence="14">Sodium-coupled monocarboxylate transporter 1</fullName>
    </recommendedName>
</protein>
<proteinExistence type="inferred from homology"/>
<feature type="transmembrane region" description="Helical" evidence="12">
    <location>
        <begin position="439"/>
        <end position="456"/>
    </location>
</feature>
<keyword evidence="3" id="KW-0813">Transport</keyword>
<dbReference type="GO" id="GO:0015293">
    <property type="term" value="F:symporter activity"/>
    <property type="evidence" value="ECO:0007669"/>
    <property type="project" value="TreeGrafter"/>
</dbReference>
<dbReference type="PANTHER" id="PTHR42985:SF21">
    <property type="entry name" value="SODIUM-DEPENDENT MULTIVITAMIN TRANSPORTER-LIKE PROTEIN"/>
    <property type="match status" value="1"/>
</dbReference>
<feature type="transmembrane region" description="Helical" evidence="12">
    <location>
        <begin position="126"/>
        <end position="145"/>
    </location>
</feature>
<dbReference type="GO" id="GO:0005886">
    <property type="term" value="C:plasma membrane"/>
    <property type="evidence" value="ECO:0007669"/>
    <property type="project" value="UniProtKB-SubCell"/>
</dbReference>
<feature type="transmembrane region" description="Helical" evidence="12">
    <location>
        <begin position="275"/>
        <end position="299"/>
    </location>
</feature>
<organism evidence="13">
    <name type="scientific">Graphocephala atropunctata</name>
    <dbReference type="NCBI Taxonomy" id="36148"/>
    <lineage>
        <taxon>Eukaryota</taxon>
        <taxon>Metazoa</taxon>
        <taxon>Ecdysozoa</taxon>
        <taxon>Arthropoda</taxon>
        <taxon>Hexapoda</taxon>
        <taxon>Insecta</taxon>
        <taxon>Pterygota</taxon>
        <taxon>Neoptera</taxon>
        <taxon>Paraneoptera</taxon>
        <taxon>Hemiptera</taxon>
        <taxon>Auchenorrhyncha</taxon>
        <taxon>Membracoidea</taxon>
        <taxon>Cicadellidae</taxon>
        <taxon>Cicadellinae</taxon>
        <taxon>Cicadellini</taxon>
        <taxon>Graphocephala</taxon>
    </lineage>
</organism>
<dbReference type="Pfam" id="PF00474">
    <property type="entry name" value="SSF"/>
    <property type="match status" value="1"/>
</dbReference>
<dbReference type="PROSITE" id="PS50283">
    <property type="entry name" value="NA_SOLUT_SYMP_3"/>
    <property type="match status" value="1"/>
</dbReference>
<evidence type="ECO:0000256" key="7">
    <source>
        <dbReference type="ARBA" id="ARBA00023053"/>
    </source>
</evidence>
<feature type="transmembrane region" description="Helical" evidence="12">
    <location>
        <begin position="83"/>
        <end position="105"/>
    </location>
</feature>
<evidence type="ECO:0000256" key="11">
    <source>
        <dbReference type="RuleBase" id="RU362091"/>
    </source>
</evidence>
<keyword evidence="4" id="KW-1003">Cell membrane</keyword>
<evidence type="ECO:0000256" key="9">
    <source>
        <dbReference type="ARBA" id="ARBA00023136"/>
    </source>
</evidence>
<feature type="transmembrane region" description="Helical" evidence="12">
    <location>
        <begin position="13"/>
        <end position="32"/>
    </location>
</feature>
<dbReference type="InterPro" id="IPR051163">
    <property type="entry name" value="Sodium:Solute_Symporter_SSF"/>
</dbReference>
<dbReference type="PANTHER" id="PTHR42985">
    <property type="entry name" value="SODIUM-COUPLED MONOCARBOXYLATE TRANSPORTER"/>
    <property type="match status" value="1"/>
</dbReference>
<dbReference type="CDD" id="cd11492">
    <property type="entry name" value="SLC5sbd_NIS-SMVT"/>
    <property type="match status" value="1"/>
</dbReference>
<dbReference type="InterPro" id="IPR001734">
    <property type="entry name" value="Na/solute_symporter"/>
</dbReference>
<feature type="transmembrane region" description="Helical" evidence="12">
    <location>
        <begin position="52"/>
        <end position="71"/>
    </location>
</feature>
<feature type="transmembrane region" description="Helical" evidence="12">
    <location>
        <begin position="191"/>
        <end position="209"/>
    </location>
</feature>
<comment type="subcellular location">
    <subcellularLocation>
        <location evidence="1">Cell membrane</location>
        <topology evidence="1">Multi-pass membrane protein</topology>
    </subcellularLocation>
</comment>
<feature type="transmembrane region" description="Helical" evidence="12">
    <location>
        <begin position="407"/>
        <end position="432"/>
    </location>
</feature>
<evidence type="ECO:0000256" key="6">
    <source>
        <dbReference type="ARBA" id="ARBA00022989"/>
    </source>
</evidence>
<feature type="non-terminal residue" evidence="13">
    <location>
        <position position="1"/>
    </location>
</feature>
<feature type="transmembrane region" description="Helical" evidence="12">
    <location>
        <begin position="518"/>
        <end position="539"/>
    </location>
</feature>
<evidence type="ECO:0000256" key="8">
    <source>
        <dbReference type="ARBA" id="ARBA00023065"/>
    </source>
</evidence>
<keyword evidence="9 12" id="KW-0472">Membrane</keyword>